<keyword evidence="8 12" id="KW-0464">Manganese</keyword>
<keyword evidence="9" id="KW-0413">Isomerase</keyword>
<dbReference type="GO" id="GO:0010118">
    <property type="term" value="P:stomatal movement"/>
    <property type="evidence" value="ECO:0007669"/>
    <property type="project" value="UniProtKB-ARBA"/>
</dbReference>
<dbReference type="PANTHER" id="PTHR31637">
    <property type="entry name" value="2,3-BISPHOSPHOGLYCERATE-INDEPENDENT PHOSPHOGLYCERATE MUTASE"/>
    <property type="match status" value="1"/>
</dbReference>
<dbReference type="FunFam" id="3.40.1450.10:FF:000002">
    <property type="entry name" value="2,3-bisphosphoglycerate-independent phosphoglycerate mutase"/>
    <property type="match status" value="1"/>
</dbReference>
<dbReference type="GO" id="GO:0006007">
    <property type="term" value="P:glucose catabolic process"/>
    <property type="evidence" value="ECO:0007669"/>
    <property type="project" value="InterPro"/>
</dbReference>
<protein>
    <recommendedName>
        <fullName evidence="5">phosphoglycerate mutase (2,3-diphosphoglycerate-independent)</fullName>
        <ecNumber evidence="5">5.4.2.12</ecNumber>
    </recommendedName>
</protein>
<comment type="pathway">
    <text evidence="3">Carbohydrate degradation; glycolysis; pyruvate from D-glyceraldehyde 3-phosphate: step 3/5.</text>
</comment>
<evidence type="ECO:0000256" key="12">
    <source>
        <dbReference type="PIRSR" id="PIRSR001492-3"/>
    </source>
</evidence>
<dbReference type="STRING" id="105231.A0A1Y1HMK3"/>
<name>A0A1Y1HMK3_KLENI</name>
<evidence type="ECO:0000256" key="7">
    <source>
        <dbReference type="ARBA" id="ARBA00023152"/>
    </source>
</evidence>
<feature type="binding site" evidence="11">
    <location>
        <position position="204"/>
    </location>
    <ligand>
        <name>substrate</name>
    </ligand>
</feature>
<feature type="binding site" evidence="12">
    <location>
        <position position="472"/>
    </location>
    <ligand>
        <name>Mn(2+)</name>
        <dbReference type="ChEBI" id="CHEBI:29035"/>
        <label>2</label>
    </ligand>
</feature>
<dbReference type="EC" id="5.4.2.12" evidence="5"/>
<evidence type="ECO:0000313" key="16">
    <source>
        <dbReference type="Proteomes" id="UP000054558"/>
    </source>
</evidence>
<accession>A0A1Y1HMK3</accession>
<dbReference type="Pfam" id="PF01676">
    <property type="entry name" value="Metalloenzyme"/>
    <property type="match status" value="1"/>
</dbReference>
<feature type="binding site" evidence="12">
    <location>
        <position position="502"/>
    </location>
    <ligand>
        <name>Mn(2+)</name>
        <dbReference type="ChEBI" id="CHEBI:29035"/>
        <label>1</label>
    </ligand>
</feature>
<feature type="binding site" evidence="12">
    <location>
        <position position="435"/>
    </location>
    <ligand>
        <name>Mn(2+)</name>
        <dbReference type="ChEBI" id="CHEBI:29035"/>
        <label>1</label>
    </ligand>
</feature>
<evidence type="ECO:0000256" key="11">
    <source>
        <dbReference type="PIRSR" id="PIRSR001492-2"/>
    </source>
</evidence>
<evidence type="ECO:0000256" key="3">
    <source>
        <dbReference type="ARBA" id="ARBA00004798"/>
    </source>
</evidence>
<evidence type="ECO:0000256" key="1">
    <source>
        <dbReference type="ARBA" id="ARBA00000370"/>
    </source>
</evidence>
<dbReference type="SUPFAM" id="SSF64158">
    <property type="entry name" value="2,3-Bisphosphoglycerate-independent phosphoglycerate mutase, substrate-binding domain"/>
    <property type="match status" value="1"/>
</dbReference>
<feature type="domain" description="Metalloenzyme" evidence="13">
    <location>
        <begin position="20"/>
        <end position="545"/>
    </location>
</feature>
<feature type="binding site" evidence="11">
    <location>
        <begin position="168"/>
        <end position="169"/>
    </location>
    <ligand>
        <name>substrate</name>
    </ligand>
</feature>
<evidence type="ECO:0000313" key="15">
    <source>
        <dbReference type="EMBL" id="GAQ79844.1"/>
    </source>
</evidence>
<dbReference type="InterPro" id="IPR017850">
    <property type="entry name" value="Alkaline_phosphatase_core_sf"/>
</dbReference>
<feature type="domain" description="BPG-independent PGAM N-terminal" evidence="14">
    <location>
        <begin position="100"/>
        <end position="323"/>
    </location>
</feature>
<dbReference type="SUPFAM" id="SSF53649">
    <property type="entry name" value="Alkaline phosphatase-like"/>
    <property type="match status" value="1"/>
</dbReference>
<dbReference type="InterPro" id="IPR006124">
    <property type="entry name" value="Metalloenzyme"/>
</dbReference>
<keyword evidence="6 12" id="KW-0479">Metal-binding</keyword>
<keyword evidence="16" id="KW-1185">Reference proteome</keyword>
<dbReference type="Pfam" id="PF06415">
    <property type="entry name" value="iPGM_N"/>
    <property type="match status" value="1"/>
</dbReference>
<evidence type="ECO:0000256" key="4">
    <source>
        <dbReference type="ARBA" id="ARBA00008819"/>
    </source>
</evidence>
<dbReference type="PIRSF" id="PIRSF001492">
    <property type="entry name" value="IPGAM"/>
    <property type="match status" value="1"/>
</dbReference>
<feature type="binding site" evidence="11">
    <location>
        <position position="138"/>
    </location>
    <ligand>
        <name>substrate</name>
    </ligand>
</feature>
<comment type="similarity">
    <text evidence="4">Belongs to the BPG-independent phosphoglycerate mutase family.</text>
</comment>
<evidence type="ECO:0000259" key="13">
    <source>
        <dbReference type="Pfam" id="PF01676"/>
    </source>
</evidence>
<dbReference type="OMA" id="APDPFNC"/>
<gene>
    <name evidence="15" type="ORF">KFL_000390330</name>
</gene>
<dbReference type="PANTHER" id="PTHR31637:SF0">
    <property type="entry name" value="2,3-BISPHOSPHOGLYCERATE-INDEPENDENT PHOSPHOGLYCERATE MUTASE"/>
    <property type="match status" value="1"/>
</dbReference>
<dbReference type="InterPro" id="IPR005995">
    <property type="entry name" value="Pgm_bpd_ind"/>
</dbReference>
<dbReference type="AlphaFoldDB" id="A0A1Y1HMK3"/>
<feature type="active site" description="Phosphoserine intermediate" evidence="10">
    <location>
        <position position="79"/>
    </location>
</feature>
<feature type="binding site" evidence="12">
    <location>
        <position position="79"/>
    </location>
    <ligand>
        <name>Mn(2+)</name>
        <dbReference type="ChEBI" id="CHEBI:29035"/>
        <label>2</label>
    </ligand>
</feature>
<dbReference type="GO" id="GO:0006096">
    <property type="term" value="P:glycolytic process"/>
    <property type="evidence" value="ECO:0007669"/>
    <property type="project" value="UniProtKB-UniPathway"/>
</dbReference>
<dbReference type="Proteomes" id="UP000054558">
    <property type="component" value="Unassembled WGS sequence"/>
</dbReference>
<sequence>MAARDFKLADHPAIPRGIPLMLIVLDGWGEQPDGEYNAISKASTPIMDSLKKGHPDYWRLVKAHGPAVGLPLESDMGNSEVGHNAMGAGRIYKQGAGLVDSALADGSMFTGGWKQIQETIEKGCTLHLLGLLSDGGVHARLDQVWGLLGGAIERGAKKVRLHILTDGRDVADGSSFEYVEKLEKYIEELNSKGADVKIASGGGRMRVTMDRYETDWEVVERGWHAHVLGEAPNKYTTAAEALKDLRAKDPKVNDQYYPPWVVVDDAGKSVGTIEDGDAVVIWNFRADRVVMISKAFDFEDKDFPFFDRVRRPKVTLAGMLEYDVEIHLPSIHLVDPPQIEGTSGEYLAKNHVRSYACSETVKFGHMTFFWNGNRSGYFDAKYEKYVEIPTDKGIQFNEKPPMKAAEIAEAAAAAFKSGEWDFVRVNFPNADMVGHTGDMEATVVGCEAADKGVEVLLKAVEDAGGIYLVTADHGNAEEMVKHDKDGKPVLTKDGTPQKLTAHTCAPVPVAIGGPGLPKNIKLRKDLPGAGLANVAATFINLCGLEAPSDMEPTLLEVVEQ</sequence>
<dbReference type="GO" id="GO:0005737">
    <property type="term" value="C:cytoplasm"/>
    <property type="evidence" value="ECO:0007669"/>
    <property type="project" value="InterPro"/>
</dbReference>
<dbReference type="EMBL" id="DF236988">
    <property type="protein sequence ID" value="GAQ79844.1"/>
    <property type="molecule type" value="Genomic_DNA"/>
</dbReference>
<evidence type="ECO:0000256" key="2">
    <source>
        <dbReference type="ARBA" id="ARBA00001936"/>
    </source>
</evidence>
<dbReference type="GO" id="GO:0030145">
    <property type="term" value="F:manganese ion binding"/>
    <property type="evidence" value="ECO:0000318"/>
    <property type="project" value="GO_Central"/>
</dbReference>
<evidence type="ECO:0000256" key="9">
    <source>
        <dbReference type="ARBA" id="ARBA00023235"/>
    </source>
</evidence>
<comment type="cofactor">
    <cofactor evidence="2">
        <name>Mn(2+)</name>
        <dbReference type="ChEBI" id="CHEBI:29035"/>
    </cofactor>
</comment>
<evidence type="ECO:0000256" key="5">
    <source>
        <dbReference type="ARBA" id="ARBA00012026"/>
    </source>
</evidence>
<dbReference type="GO" id="GO:0010037">
    <property type="term" value="P:response to carbon dioxide"/>
    <property type="evidence" value="ECO:0007669"/>
    <property type="project" value="UniProtKB-ARBA"/>
</dbReference>
<dbReference type="Gene3D" id="3.40.1450.10">
    <property type="entry name" value="BPG-independent phosphoglycerate mutase, domain B"/>
    <property type="match status" value="1"/>
</dbReference>
<feature type="binding site" evidence="12">
    <location>
        <position position="473"/>
    </location>
    <ligand>
        <name>Mn(2+)</name>
        <dbReference type="ChEBI" id="CHEBI:29035"/>
        <label>2</label>
    </ligand>
</feature>
<dbReference type="InterPro" id="IPR036646">
    <property type="entry name" value="PGAM_B_sf"/>
</dbReference>
<dbReference type="NCBIfam" id="TIGR01307">
    <property type="entry name" value="pgm_bpd_ind"/>
    <property type="match status" value="1"/>
</dbReference>
<feature type="binding site" evidence="11">
    <location>
        <begin position="285"/>
        <end position="288"/>
    </location>
    <ligand>
        <name>substrate</name>
    </ligand>
</feature>
<dbReference type="Gene3D" id="3.40.720.10">
    <property type="entry name" value="Alkaline Phosphatase, subunit A"/>
    <property type="match status" value="1"/>
</dbReference>
<dbReference type="GO" id="GO:0005975">
    <property type="term" value="P:carbohydrate metabolic process"/>
    <property type="evidence" value="ECO:0000318"/>
    <property type="project" value="GO_Central"/>
</dbReference>
<reference evidence="15 16" key="1">
    <citation type="journal article" date="2014" name="Nat. Commun.">
        <title>Klebsormidium flaccidum genome reveals primary factors for plant terrestrial adaptation.</title>
        <authorList>
            <person name="Hori K."/>
            <person name="Maruyama F."/>
            <person name="Fujisawa T."/>
            <person name="Togashi T."/>
            <person name="Yamamoto N."/>
            <person name="Seo M."/>
            <person name="Sato S."/>
            <person name="Yamada T."/>
            <person name="Mori H."/>
            <person name="Tajima N."/>
            <person name="Moriyama T."/>
            <person name="Ikeuchi M."/>
            <person name="Watanabe M."/>
            <person name="Wada H."/>
            <person name="Kobayashi K."/>
            <person name="Saito M."/>
            <person name="Masuda T."/>
            <person name="Sasaki-Sekimoto Y."/>
            <person name="Mashiguchi K."/>
            <person name="Awai K."/>
            <person name="Shimojima M."/>
            <person name="Masuda S."/>
            <person name="Iwai M."/>
            <person name="Nobusawa T."/>
            <person name="Narise T."/>
            <person name="Kondo S."/>
            <person name="Saito H."/>
            <person name="Sato R."/>
            <person name="Murakawa M."/>
            <person name="Ihara Y."/>
            <person name="Oshima-Yamada Y."/>
            <person name="Ohtaka K."/>
            <person name="Satoh M."/>
            <person name="Sonobe K."/>
            <person name="Ishii M."/>
            <person name="Ohtani R."/>
            <person name="Kanamori-Sato M."/>
            <person name="Honoki R."/>
            <person name="Miyazaki D."/>
            <person name="Mochizuki H."/>
            <person name="Umetsu J."/>
            <person name="Higashi K."/>
            <person name="Shibata D."/>
            <person name="Kamiya Y."/>
            <person name="Sato N."/>
            <person name="Nakamura Y."/>
            <person name="Tabata S."/>
            <person name="Ida S."/>
            <person name="Kurokawa K."/>
            <person name="Ohta H."/>
        </authorList>
    </citation>
    <scope>NUCLEOTIDE SEQUENCE [LARGE SCALE GENOMIC DNA]</scope>
    <source>
        <strain evidence="15 16">NIES-2285</strain>
    </source>
</reference>
<evidence type="ECO:0000256" key="8">
    <source>
        <dbReference type="ARBA" id="ARBA00023211"/>
    </source>
</evidence>
<dbReference type="GO" id="GO:0004619">
    <property type="term" value="F:phosphoglycerate mutase activity"/>
    <property type="evidence" value="ECO:0000318"/>
    <property type="project" value="GO_Central"/>
</dbReference>
<evidence type="ECO:0000256" key="10">
    <source>
        <dbReference type="PIRSR" id="PIRSR001492-1"/>
    </source>
</evidence>
<organism evidence="15 16">
    <name type="scientific">Klebsormidium nitens</name>
    <name type="common">Green alga</name>
    <name type="synonym">Ulothrix nitens</name>
    <dbReference type="NCBI Taxonomy" id="105231"/>
    <lineage>
        <taxon>Eukaryota</taxon>
        <taxon>Viridiplantae</taxon>
        <taxon>Streptophyta</taxon>
        <taxon>Klebsormidiophyceae</taxon>
        <taxon>Klebsormidiales</taxon>
        <taxon>Klebsormidiaceae</taxon>
        <taxon>Klebsormidium</taxon>
    </lineage>
</organism>
<dbReference type="UniPathway" id="UPA00109">
    <property type="reaction ID" value="UER00186"/>
</dbReference>
<evidence type="ECO:0000259" key="14">
    <source>
        <dbReference type="Pfam" id="PF06415"/>
    </source>
</evidence>
<evidence type="ECO:0000256" key="6">
    <source>
        <dbReference type="ARBA" id="ARBA00022723"/>
    </source>
</evidence>
<feature type="binding site" evidence="11">
    <location>
        <position position="211"/>
    </location>
    <ligand>
        <name>substrate</name>
    </ligand>
</feature>
<comment type="catalytic activity">
    <reaction evidence="1">
        <text>(2R)-2-phosphoglycerate = (2R)-3-phosphoglycerate</text>
        <dbReference type="Rhea" id="RHEA:15901"/>
        <dbReference type="ChEBI" id="CHEBI:58272"/>
        <dbReference type="ChEBI" id="CHEBI:58289"/>
        <dbReference type="EC" id="5.4.2.12"/>
    </reaction>
</comment>
<dbReference type="OrthoDB" id="952271at2759"/>
<dbReference type="CDD" id="cd16010">
    <property type="entry name" value="iPGM"/>
    <property type="match status" value="1"/>
</dbReference>
<dbReference type="InterPro" id="IPR011258">
    <property type="entry name" value="BPG-indep_PGM_N"/>
</dbReference>
<feature type="binding site" evidence="12">
    <location>
        <position position="26"/>
    </location>
    <ligand>
        <name>Mn(2+)</name>
        <dbReference type="ChEBI" id="CHEBI:29035"/>
        <label>2</label>
    </ligand>
</feature>
<keyword evidence="7" id="KW-0324">Glycolysis</keyword>
<feature type="binding site" evidence="12">
    <location>
        <position position="431"/>
    </location>
    <ligand>
        <name>Mn(2+)</name>
        <dbReference type="ChEBI" id="CHEBI:29035"/>
        <label>1</label>
    </ligand>
</feature>
<proteinExistence type="inferred from homology"/>
<feature type="binding site" evidence="11">
    <location>
        <position position="362"/>
    </location>
    <ligand>
        <name>substrate</name>
    </ligand>
</feature>